<reference evidence="2 3" key="1">
    <citation type="submission" date="2020-11" db="EMBL/GenBank/DDBJ databases">
        <title>Kefir isolates.</title>
        <authorList>
            <person name="Marcisauskas S."/>
            <person name="Kim Y."/>
            <person name="Blasche S."/>
        </authorList>
    </citation>
    <scope>NUCLEOTIDE SEQUENCE [LARGE SCALE GENOMIC DNA]</scope>
    <source>
        <strain evidence="2 3">KR</strain>
    </source>
</reference>
<feature type="compositionally biased region" description="Basic and acidic residues" evidence="1">
    <location>
        <begin position="330"/>
        <end position="340"/>
    </location>
</feature>
<protein>
    <submittedName>
        <fullName evidence="2">Uncharacterized protein</fullName>
    </submittedName>
</protein>
<feature type="region of interest" description="Disordered" evidence="1">
    <location>
        <begin position="235"/>
        <end position="391"/>
    </location>
</feature>
<feature type="compositionally biased region" description="Acidic residues" evidence="1">
    <location>
        <begin position="341"/>
        <end position="354"/>
    </location>
</feature>
<feature type="region of interest" description="Disordered" evidence="1">
    <location>
        <begin position="702"/>
        <end position="831"/>
    </location>
</feature>
<feature type="compositionally biased region" description="Basic residues" evidence="1">
    <location>
        <begin position="561"/>
        <end position="570"/>
    </location>
</feature>
<feature type="compositionally biased region" description="Polar residues" evidence="1">
    <location>
        <begin position="771"/>
        <end position="782"/>
    </location>
</feature>
<proteinExistence type="predicted"/>
<keyword evidence="3" id="KW-1185">Reference proteome</keyword>
<comment type="caution">
    <text evidence="2">The sequence shown here is derived from an EMBL/GenBank/DDBJ whole genome shotgun (WGS) entry which is preliminary data.</text>
</comment>
<organism evidence="2 3">
    <name type="scientific">Rhodotorula mucilaginosa</name>
    <name type="common">Yeast</name>
    <name type="synonym">Rhodotorula rubra</name>
    <dbReference type="NCBI Taxonomy" id="5537"/>
    <lineage>
        <taxon>Eukaryota</taxon>
        <taxon>Fungi</taxon>
        <taxon>Dikarya</taxon>
        <taxon>Basidiomycota</taxon>
        <taxon>Pucciniomycotina</taxon>
        <taxon>Microbotryomycetes</taxon>
        <taxon>Sporidiobolales</taxon>
        <taxon>Sporidiobolaceae</taxon>
        <taxon>Rhodotorula</taxon>
    </lineage>
</organism>
<feature type="region of interest" description="Disordered" evidence="1">
    <location>
        <begin position="494"/>
        <end position="518"/>
    </location>
</feature>
<name>A0A9P7B618_RHOMI</name>
<sequence length="831" mass="88696">MSEDDASSGSVRAPSPPSRFRARPSRAWVKVPKPAPLALPARGEEPKRGGLPDSHTLGATSSTVARPELAPPQPGREQTPSQPGLSRPPERGLAQVEDFSAPKGGQNKTQRAPLKSALRVPRAAARPEDAFGPVASTSKLPVQSKPPANPPPTVDRYKTPARRRLGPVPGGAWAIATLSKLAAEREDQRSAGNDDDDLADDDEDAAEDDLEQLPASIQTAYATLIPRTASKILLRSASKKSLSSKKKKTPSTGRVVRAPQHSDEDKGQTSRSTRGLKVTRQPAHDASRSPSPPPPPPTHRFAGSETVNRLSSKAKTRYLRRTATGQRRQLSLEHPSHDENGAGDDGDDSEDQSSDDLYAPGPVRAPARGRGKKRQREPVGTPDSSNVKRLKVGAPARGAFLQQVDKTAFSPLLVAKTPKSAPSKLRSISVLEKSIDRTKFKFKSKSAAPQKDSGPRRMNSLAFCAPEEADAVGAIAATSPSTGRLGKAAVMPEKKVGTAGLPRTAKPPALKKQRMRIIPARLPPPVRLVDIVRAPQNATKAATDAENAPGGFDKADAVSKSAKKARRKPTFRFATGPGAKRAPTVMYDAPRASKRQNEDSPHRFPPESPIRSGASADLKGDRTDPNTTPSAALGRSEVYDDGKSRATTPGRLLRRLSVMPPRGHDPDVIVAKAEDAVGIDDQATAQGQRMIADEWGHLSHGSEVSHLAQHAHQAKIGHQKFASASSASSSEEGCSSSAPPNPSGNRIKLWLGDMDEDEEEPQHRPQGGGQRSRTNSSDSSGIWSHLPTQFDHRFDDVVREPSARPASEPSGAPSHSWLEAAAEQGDVDADF</sequence>
<feature type="compositionally biased region" description="Acidic residues" evidence="1">
    <location>
        <begin position="193"/>
        <end position="211"/>
    </location>
</feature>
<evidence type="ECO:0000313" key="3">
    <source>
        <dbReference type="Proteomes" id="UP000777482"/>
    </source>
</evidence>
<dbReference type="OrthoDB" id="10375308at2759"/>
<feature type="compositionally biased region" description="Low complexity" evidence="1">
    <location>
        <begin position="722"/>
        <end position="738"/>
    </location>
</feature>
<gene>
    <name evidence="2" type="ORF">C6P46_004441</name>
</gene>
<feature type="region of interest" description="Disordered" evidence="1">
    <location>
        <begin position="1"/>
        <end position="171"/>
    </location>
</feature>
<dbReference type="AlphaFoldDB" id="A0A9P7B618"/>
<feature type="region of interest" description="Disordered" evidence="1">
    <location>
        <begin position="538"/>
        <end position="666"/>
    </location>
</feature>
<dbReference type="EMBL" id="PUHQ01000041">
    <property type="protein sequence ID" value="KAG0660757.1"/>
    <property type="molecule type" value="Genomic_DNA"/>
</dbReference>
<feature type="compositionally biased region" description="Low complexity" evidence="1">
    <location>
        <begin position="25"/>
        <end position="41"/>
    </location>
</feature>
<feature type="region of interest" description="Disordered" evidence="1">
    <location>
        <begin position="183"/>
        <end position="214"/>
    </location>
</feature>
<dbReference type="Proteomes" id="UP000777482">
    <property type="component" value="Unassembled WGS sequence"/>
</dbReference>
<feature type="compositionally biased region" description="Basic and acidic residues" evidence="1">
    <location>
        <begin position="595"/>
        <end position="605"/>
    </location>
</feature>
<feature type="compositionally biased region" description="Basic and acidic residues" evidence="1">
    <location>
        <begin position="790"/>
        <end position="802"/>
    </location>
</feature>
<evidence type="ECO:0000256" key="1">
    <source>
        <dbReference type="SAM" id="MobiDB-lite"/>
    </source>
</evidence>
<evidence type="ECO:0000313" key="2">
    <source>
        <dbReference type="EMBL" id="KAG0660757.1"/>
    </source>
</evidence>
<accession>A0A9P7B618</accession>